<evidence type="ECO:0000256" key="6">
    <source>
        <dbReference type="SAM" id="MobiDB-lite"/>
    </source>
</evidence>
<organism evidence="11 12">
    <name type="scientific">Sphingomonas oligophenolica</name>
    <dbReference type="NCBI Taxonomy" id="301154"/>
    <lineage>
        <taxon>Bacteria</taxon>
        <taxon>Pseudomonadati</taxon>
        <taxon>Pseudomonadota</taxon>
        <taxon>Alphaproteobacteria</taxon>
        <taxon>Sphingomonadales</taxon>
        <taxon>Sphingomonadaceae</taxon>
        <taxon>Sphingomonas</taxon>
    </lineage>
</organism>
<dbReference type="Gene3D" id="3.40.50.300">
    <property type="entry name" value="P-loop containing nucleotide triphosphate hydrolases"/>
    <property type="match status" value="3"/>
</dbReference>
<dbReference type="InterPro" id="IPR049468">
    <property type="entry name" value="Restrct_endonuc-II-like_dom"/>
</dbReference>
<reference evidence="11 12" key="1">
    <citation type="submission" date="2024-05" db="EMBL/GenBank/DDBJ databases">
        <authorList>
            <person name="Liu Q."/>
            <person name="Xin Y.-H."/>
        </authorList>
    </citation>
    <scope>NUCLEOTIDE SEQUENCE [LARGE SCALE GENOMIC DNA]</scope>
    <source>
        <strain evidence="11 12">CGMCC 1.10181</strain>
    </source>
</reference>
<evidence type="ECO:0000256" key="4">
    <source>
        <dbReference type="ARBA" id="ARBA00022806"/>
    </source>
</evidence>
<keyword evidence="4" id="KW-0347">Helicase</keyword>
<keyword evidence="2" id="KW-0547">Nucleotide-binding</keyword>
<sequence length="1578" mass="173664">MHEEEPPVDGGEYRNDSAQPGSARSIQKLFDDTRKRLVETGTRNRLVHVNRANTRGNVVNIVNERSDDVWTILSSGKAMRFRALGRDVRRGDEASEIVLANEADEDVEIDRYTDNQLETRLGPDGLAKKLLKIAREAKTAEEEQGVNILYLALGFLTWFEDSTSAVAREAPLILLPVELVRNARTSTYDLRLRDEDLITNLPLQQRLVEDFGLKLPPVDVGESWSPSDYYADVEAIIADRARWKIDRDAMQLGFFSFSKLLMYLDLALDAWPNDALEGHALTRGLLYEGFGTEQPLFGPDDRLDDILPPDKMFHVVDADSSQARVIEEVRAGRNLVVQGPPGTGKSQTITNIVAAAAKEGKTVLFVAEKMAALSVVHDRLVKVGLRDVCLELHSKSANKKIVLAEVARTLGAAQAVPAMPHAPVALTETRDRLNRIADALHTPIAATGETPFSVLARQARYIGMDAPAPMLDADVLMTMTQAQERSLADDLMEFGSLLKSLGALRSHPFWGVGALELQPVELSRLKGDLATATETARVLRNALDAPLKGMRLPLARSLSAVPAVADTMRDLTDLPRGEEALANAIFHVSDPARLSEALDTALAWRQARDVENAAFVESAFDDDVISIRAPLAAGSGSLFARWGPAYRRASRQLGGMLRGAVPKAAADRVGMVDRLLEVKRLRARWGDDEAFMNAALGEIWRGERTDFARVARTARWVSSARDVPLKIDSELALALGSDEPRLQVMIDELRRQAPPARSSIDRVSDVLQLDPEVFDGGTDGVDLVDIIARFSAMADSVDRYAEWAQLRRLEKRLAVGGLEALATRVASGALDGSAAVIEMKFARAERLWKEAIATWPELREISTLDRHALSREFANLERSRLKENVTTILAGHLSQVPQGALGEMKVVRGEIGKKRAHIALRRLFEQAPAALQRIKPVMLMSPISVAQYLTPGRLSFDLLVIDEASQVRPEDALGAIARARQIVVVGDQKQLPPSSFFDRLIADDGESEDEAEEGEENLLGGAAALGTLESILSLCEARGLSSRMLQWHYRSRDPSLIRVSNREFYEDGLILPPSPLQEDPAYGLIFTKVDGVYDKGGKRDNRKEGEAIVSRIAEHARLHPDLSLGVVTFSSAQKNTITELLELARRTDSALDTFLREGQSEDLFVKNIENVQGDERDVILVSVGYGPTIAGGRLTSMTFGPVNGEGGERRLNVLFTRARIRCEVFASFDPGDIDASRVSREGPRILRRFLEFAKSGKLDDAVITGEPADTPFEEDVADVIRSFGFLADPQVGSAGFRIDLGVRHPDKLGTYLLAVECDGATYHSALWARERDRLRQDVLEHLGWRFHRIWSTDWFYNRRTEIERLRAALVEAHSDKAGVRISGANTARVIQDDAAAPAVEAFVVPPTIERKMPVYLRAYFPVSSHLEPHEVSMSTLGPLALRIVEIEGPICTDEVARRIAACFGREKAGRRILAAARHALIGQARLISDLHNDGDFWFTSSQKADPPVRDRSDEYGATIKADAISMLEIRAALAIARGDNAGGADADLVRSAARLLGFRRVGSDLQARLMQGLADCLA</sequence>
<dbReference type="InterPro" id="IPR050534">
    <property type="entry name" value="Coronavir_polyprotein_1ab"/>
</dbReference>
<keyword evidence="12" id="KW-1185">Reference proteome</keyword>
<dbReference type="PANTHER" id="PTHR43788:SF8">
    <property type="entry name" value="DNA-BINDING PROTEIN SMUBP-2"/>
    <property type="match status" value="1"/>
</dbReference>
<dbReference type="Pfam" id="PF11784">
    <property type="entry name" value="DUF3320"/>
    <property type="match status" value="1"/>
</dbReference>
<evidence type="ECO:0000256" key="1">
    <source>
        <dbReference type="ARBA" id="ARBA00007913"/>
    </source>
</evidence>
<keyword evidence="3" id="KW-0378">Hydrolase</keyword>
<dbReference type="RefSeq" id="WP_343891605.1">
    <property type="nucleotide sequence ID" value="NZ_BAAAEH010000047.1"/>
</dbReference>
<comment type="caution">
    <text evidence="11">The sequence shown here is derived from an EMBL/GenBank/DDBJ whole genome shotgun (WGS) entry which is preliminary data.</text>
</comment>
<keyword evidence="5" id="KW-0067">ATP-binding</keyword>
<evidence type="ECO:0000313" key="11">
    <source>
        <dbReference type="EMBL" id="MEN2788945.1"/>
    </source>
</evidence>
<feature type="region of interest" description="Disordered" evidence="6">
    <location>
        <begin position="1"/>
        <end position="24"/>
    </location>
</feature>
<dbReference type="PANTHER" id="PTHR43788">
    <property type="entry name" value="DNA2/NAM7 HELICASE FAMILY MEMBER"/>
    <property type="match status" value="1"/>
</dbReference>
<dbReference type="Pfam" id="PF18741">
    <property type="entry name" value="MTES_1575"/>
    <property type="match status" value="1"/>
</dbReference>
<gene>
    <name evidence="11" type="ORF">ABC974_04845</name>
</gene>
<dbReference type="InterPro" id="IPR027417">
    <property type="entry name" value="P-loop_NTPase"/>
</dbReference>
<feature type="compositionally biased region" description="Basic and acidic residues" evidence="6">
    <location>
        <begin position="1"/>
        <end position="15"/>
    </location>
</feature>
<dbReference type="Pfam" id="PF13195">
    <property type="entry name" value="DUF4011"/>
    <property type="match status" value="1"/>
</dbReference>
<evidence type="ECO:0000259" key="9">
    <source>
        <dbReference type="Pfam" id="PF13087"/>
    </source>
</evidence>
<name>A0ABU9XZK0_9SPHN</name>
<dbReference type="InterPro" id="IPR041679">
    <property type="entry name" value="DNA2/NAM7-like_C"/>
</dbReference>
<feature type="domain" description="DNA2/NAM7 helicase-like C-terminal" evidence="9">
    <location>
        <begin position="1035"/>
        <end position="1224"/>
    </location>
</feature>
<evidence type="ECO:0000313" key="12">
    <source>
        <dbReference type="Proteomes" id="UP001419910"/>
    </source>
</evidence>
<protein>
    <submittedName>
        <fullName evidence="11">DUF3320 domain-containing protein</fullName>
    </submittedName>
</protein>
<dbReference type="Pfam" id="PF13087">
    <property type="entry name" value="AAA_12"/>
    <property type="match status" value="1"/>
</dbReference>
<evidence type="ECO:0000259" key="10">
    <source>
        <dbReference type="Pfam" id="PF18741"/>
    </source>
</evidence>
<evidence type="ECO:0000256" key="2">
    <source>
        <dbReference type="ARBA" id="ARBA00022741"/>
    </source>
</evidence>
<feature type="domain" description="DUF3320" evidence="7">
    <location>
        <begin position="1428"/>
        <end position="1472"/>
    </location>
</feature>
<feature type="domain" description="DNA2/NAM7 helicase helicase" evidence="8">
    <location>
        <begin position="955"/>
        <end position="993"/>
    </location>
</feature>
<dbReference type="InterPro" id="IPR047187">
    <property type="entry name" value="SF1_C_Upf1"/>
</dbReference>
<dbReference type="Pfam" id="PF13086">
    <property type="entry name" value="AAA_11"/>
    <property type="match status" value="2"/>
</dbReference>
<dbReference type="InterPro" id="IPR021754">
    <property type="entry name" value="DUF3320"/>
</dbReference>
<evidence type="ECO:0000259" key="8">
    <source>
        <dbReference type="Pfam" id="PF13086"/>
    </source>
</evidence>
<accession>A0ABU9XZK0</accession>
<dbReference type="InterPro" id="IPR011335">
    <property type="entry name" value="Restrct_endonuc-II-like"/>
</dbReference>
<proteinExistence type="inferred from homology"/>
<feature type="domain" description="DNA2/NAM7 helicase helicase" evidence="8">
    <location>
        <begin position="319"/>
        <end position="390"/>
    </location>
</feature>
<dbReference type="SUPFAM" id="SSF52980">
    <property type="entry name" value="Restriction endonuclease-like"/>
    <property type="match status" value="1"/>
</dbReference>
<dbReference type="Proteomes" id="UP001419910">
    <property type="component" value="Unassembled WGS sequence"/>
</dbReference>
<dbReference type="InterPro" id="IPR041677">
    <property type="entry name" value="DNA2/NAM7_AAA_11"/>
</dbReference>
<evidence type="ECO:0000259" key="7">
    <source>
        <dbReference type="Pfam" id="PF11784"/>
    </source>
</evidence>
<dbReference type="InterPro" id="IPR025103">
    <property type="entry name" value="DUF4011"/>
</dbReference>
<dbReference type="CDD" id="cd18808">
    <property type="entry name" value="SF1_C_Upf1"/>
    <property type="match status" value="1"/>
</dbReference>
<evidence type="ECO:0000256" key="5">
    <source>
        <dbReference type="ARBA" id="ARBA00022840"/>
    </source>
</evidence>
<dbReference type="EMBL" id="JBDIME010000003">
    <property type="protein sequence ID" value="MEN2788945.1"/>
    <property type="molecule type" value="Genomic_DNA"/>
</dbReference>
<feature type="domain" description="Restriction endonuclease type II-like" evidence="10">
    <location>
        <begin position="1272"/>
        <end position="1369"/>
    </location>
</feature>
<dbReference type="Gene3D" id="3.40.960.10">
    <property type="entry name" value="VSR Endonuclease"/>
    <property type="match status" value="1"/>
</dbReference>
<evidence type="ECO:0000256" key="3">
    <source>
        <dbReference type="ARBA" id="ARBA00022801"/>
    </source>
</evidence>
<comment type="similarity">
    <text evidence="1">Belongs to the DNA2/NAM7 helicase family.</text>
</comment>
<dbReference type="SUPFAM" id="SSF52540">
    <property type="entry name" value="P-loop containing nucleoside triphosphate hydrolases"/>
    <property type="match status" value="1"/>
</dbReference>